<dbReference type="Gene3D" id="3.30.1180.10">
    <property type="match status" value="1"/>
</dbReference>
<dbReference type="PANTHER" id="PTHR33434">
    <property type="entry name" value="DEGV DOMAIN-CONTAINING PROTEIN DR_1986-RELATED"/>
    <property type="match status" value="1"/>
</dbReference>
<protein>
    <recommendedName>
        <fullName evidence="5">Fatty acid-binding protein DegV</fullName>
    </recommendedName>
</protein>
<gene>
    <name evidence="3" type="ORF">CCE28_08040</name>
</gene>
<dbReference type="PROSITE" id="PS51482">
    <property type="entry name" value="DEGV"/>
    <property type="match status" value="1"/>
</dbReference>
<dbReference type="Pfam" id="PF02645">
    <property type="entry name" value="DegV"/>
    <property type="match status" value="1"/>
</dbReference>
<evidence type="ECO:0000313" key="3">
    <source>
        <dbReference type="EMBL" id="PAB59893.1"/>
    </source>
</evidence>
<evidence type="ECO:0000256" key="2">
    <source>
        <dbReference type="ARBA" id="ARBA00023121"/>
    </source>
</evidence>
<dbReference type="GO" id="GO:0008289">
    <property type="term" value="F:lipid binding"/>
    <property type="evidence" value="ECO:0007669"/>
    <property type="project" value="UniProtKB-KW"/>
</dbReference>
<dbReference type="EMBL" id="NIBG01000005">
    <property type="protein sequence ID" value="PAB59893.1"/>
    <property type="molecule type" value="Genomic_DNA"/>
</dbReference>
<sequence>MSIKLIIDSTCDLPEEIIEKYDLDILPLRIYIDGKEYLDKVTIKLENLYELMRQGHHPKTSQVNINHMKEVFEKHAKEGNECIYLTISSELSGTYQTALLVARDLKEEYPDFKLKIVDSKAGSTAIGLMAYETLKQIDDNRTFDEIVESLEFQVNHIEHIFTVDSLSALYRSGRLSKSAALLGDMFKIKVILSLKEGAVEPLDKVRGNKKALKTMVDIAEERIGDFKDQLIGISHAEDLEGALKLKEMLTERLGIKDYMINLIGSSFGSNLGIGTRGIFFLNKKPKDYISLV</sequence>
<name>A0A267MM61_9FIRM</name>
<evidence type="ECO:0008006" key="5">
    <source>
        <dbReference type="Google" id="ProtNLM"/>
    </source>
</evidence>
<dbReference type="InterPro" id="IPR050270">
    <property type="entry name" value="DegV_domain_contain"/>
</dbReference>
<dbReference type="PANTHER" id="PTHR33434:SF3">
    <property type="entry name" value="DEGV DOMAIN-CONTAINING PROTEIN YITS"/>
    <property type="match status" value="1"/>
</dbReference>
<dbReference type="AlphaFoldDB" id="A0A267MM61"/>
<dbReference type="SUPFAM" id="SSF82549">
    <property type="entry name" value="DAK1/DegV-like"/>
    <property type="match status" value="1"/>
</dbReference>
<evidence type="ECO:0000313" key="4">
    <source>
        <dbReference type="Proteomes" id="UP000216024"/>
    </source>
</evidence>
<dbReference type="NCBIfam" id="TIGR00762">
    <property type="entry name" value="DegV"/>
    <property type="match status" value="1"/>
</dbReference>
<dbReference type="InterPro" id="IPR043168">
    <property type="entry name" value="DegV_C"/>
</dbReference>
<keyword evidence="2" id="KW-0446">Lipid-binding</keyword>
<proteinExistence type="predicted"/>
<dbReference type="InterPro" id="IPR003797">
    <property type="entry name" value="DegV"/>
</dbReference>
<dbReference type="RefSeq" id="WP_095132766.1">
    <property type="nucleotide sequence ID" value="NZ_NIBG01000005.1"/>
</dbReference>
<reference evidence="3 4" key="1">
    <citation type="submission" date="2017-06" db="EMBL/GenBank/DDBJ databases">
        <title>Draft genome sequence of anaerobic fermentative bacterium Anaeromicrobium sediminis DY2726D isolated from West Pacific Ocean sediments.</title>
        <authorList>
            <person name="Zeng X."/>
        </authorList>
    </citation>
    <scope>NUCLEOTIDE SEQUENCE [LARGE SCALE GENOMIC DNA]</scope>
    <source>
        <strain evidence="3 4">DY2726D</strain>
    </source>
</reference>
<accession>A0A267MM61</accession>
<keyword evidence="4" id="KW-1185">Reference proteome</keyword>
<comment type="caution">
    <text evidence="3">The sequence shown here is derived from an EMBL/GenBank/DDBJ whole genome shotgun (WGS) entry which is preliminary data.</text>
</comment>
<dbReference type="Gene3D" id="3.40.50.10170">
    <property type="match status" value="1"/>
</dbReference>
<organism evidence="3 4">
    <name type="scientific">Anaeromicrobium sediminis</name>
    <dbReference type="NCBI Taxonomy" id="1478221"/>
    <lineage>
        <taxon>Bacteria</taxon>
        <taxon>Bacillati</taxon>
        <taxon>Bacillota</taxon>
        <taxon>Clostridia</taxon>
        <taxon>Peptostreptococcales</taxon>
        <taxon>Thermotaleaceae</taxon>
        <taxon>Anaeromicrobium</taxon>
    </lineage>
</organism>
<dbReference type="OrthoDB" id="9780660at2"/>
<evidence type="ECO:0000256" key="1">
    <source>
        <dbReference type="ARBA" id="ARBA00003238"/>
    </source>
</evidence>
<dbReference type="Proteomes" id="UP000216024">
    <property type="component" value="Unassembled WGS sequence"/>
</dbReference>
<comment type="function">
    <text evidence="1">May bind long-chain fatty acids, such as palmitate, and may play a role in lipid transport or fatty acid metabolism.</text>
</comment>